<dbReference type="PANTHER" id="PTHR20982">
    <property type="entry name" value="RIBOSOME RECYCLING FACTOR"/>
    <property type="match status" value="1"/>
</dbReference>
<dbReference type="Gene3D" id="3.30.1360.40">
    <property type="match status" value="1"/>
</dbReference>
<reference evidence="8" key="1">
    <citation type="submission" date="2017-04" db="EMBL/GenBank/DDBJ databases">
        <authorList>
            <person name="Varghese N."/>
            <person name="Submissions S."/>
        </authorList>
    </citation>
    <scope>NUCLEOTIDE SEQUENCE [LARGE SCALE GENOMIC DNA]</scope>
    <source>
        <strain evidence="8">USBA 82</strain>
    </source>
</reference>
<dbReference type="InterPro" id="IPR023584">
    <property type="entry name" value="Ribosome_recyc_fac_dom"/>
</dbReference>
<dbReference type="GO" id="GO:0005737">
    <property type="term" value="C:cytoplasm"/>
    <property type="evidence" value="ECO:0007669"/>
    <property type="project" value="UniProtKB-SubCell"/>
</dbReference>
<dbReference type="InterPro" id="IPR002661">
    <property type="entry name" value="Ribosome_recyc_fac"/>
</dbReference>
<dbReference type="NCBIfam" id="TIGR00496">
    <property type="entry name" value="frr"/>
    <property type="match status" value="1"/>
</dbReference>
<comment type="similarity">
    <text evidence="2 5">Belongs to the RRF family.</text>
</comment>
<evidence type="ECO:0000256" key="4">
    <source>
        <dbReference type="ARBA" id="ARBA00022917"/>
    </source>
</evidence>
<evidence type="ECO:0000256" key="3">
    <source>
        <dbReference type="ARBA" id="ARBA00022490"/>
    </source>
</evidence>
<accession>A0A1X7ICL4</accession>
<keyword evidence="4 5" id="KW-0648">Protein biosynthesis</keyword>
<comment type="subcellular location">
    <subcellularLocation>
        <location evidence="1 5">Cytoplasm</location>
    </subcellularLocation>
</comment>
<dbReference type="STRING" id="561720.SAMN06275492_101326"/>
<name>A0A1X7ICL4_9BACT</name>
<dbReference type="Pfam" id="PF01765">
    <property type="entry name" value="RRF"/>
    <property type="match status" value="1"/>
</dbReference>
<dbReference type="OrthoDB" id="9804006at2"/>
<dbReference type="HAMAP" id="MF_00040">
    <property type="entry name" value="RRF"/>
    <property type="match status" value="1"/>
</dbReference>
<dbReference type="GO" id="GO:0043023">
    <property type="term" value="F:ribosomal large subunit binding"/>
    <property type="evidence" value="ECO:0007669"/>
    <property type="project" value="TreeGrafter"/>
</dbReference>
<dbReference type="FunFam" id="1.10.132.20:FF:000001">
    <property type="entry name" value="Ribosome-recycling factor"/>
    <property type="match status" value="1"/>
</dbReference>
<organism evidence="7 8">
    <name type="scientific">Dethiosulfovibrio salsuginis</name>
    <dbReference type="NCBI Taxonomy" id="561720"/>
    <lineage>
        <taxon>Bacteria</taxon>
        <taxon>Thermotogati</taxon>
        <taxon>Synergistota</taxon>
        <taxon>Synergistia</taxon>
        <taxon>Synergistales</taxon>
        <taxon>Dethiosulfovibrionaceae</taxon>
        <taxon>Dethiosulfovibrio</taxon>
    </lineage>
</organism>
<dbReference type="FunFam" id="3.30.1360.40:FF:000001">
    <property type="entry name" value="Ribosome-recycling factor"/>
    <property type="match status" value="1"/>
</dbReference>
<dbReference type="SUPFAM" id="SSF55194">
    <property type="entry name" value="Ribosome recycling factor, RRF"/>
    <property type="match status" value="1"/>
</dbReference>
<sequence length="187" mass="21266">MSDSTAKFDLEEKMEKAVDFLKKEFMGIRTGRAHPGLVSDIKVDYYGAPTPIKQLATVSVPEGRTLLIAPFDKTALKDVEKGILASDLGVTPQNDGQVIRLNLPELTGDRRKELTKMVNKLSEEARIAVRNLRRDCNDFYKKKETAGEISEDQLRDFLDDVQKITDRYIDKIDVAMKEKEEEILTKF</sequence>
<keyword evidence="8" id="KW-1185">Reference proteome</keyword>
<dbReference type="Proteomes" id="UP000193355">
    <property type="component" value="Unassembled WGS sequence"/>
</dbReference>
<dbReference type="EMBL" id="FXBB01000001">
    <property type="protein sequence ID" value="SMG12286.1"/>
    <property type="molecule type" value="Genomic_DNA"/>
</dbReference>
<feature type="domain" description="Ribosome recycling factor" evidence="6">
    <location>
        <begin position="21"/>
        <end position="184"/>
    </location>
</feature>
<dbReference type="Gene3D" id="1.10.132.20">
    <property type="entry name" value="Ribosome-recycling factor"/>
    <property type="match status" value="1"/>
</dbReference>
<dbReference type="InterPro" id="IPR036191">
    <property type="entry name" value="RRF_sf"/>
</dbReference>
<dbReference type="GO" id="GO:0006415">
    <property type="term" value="P:translational termination"/>
    <property type="evidence" value="ECO:0007669"/>
    <property type="project" value="UniProtKB-UniRule"/>
</dbReference>
<evidence type="ECO:0000259" key="6">
    <source>
        <dbReference type="Pfam" id="PF01765"/>
    </source>
</evidence>
<evidence type="ECO:0000256" key="2">
    <source>
        <dbReference type="ARBA" id="ARBA00005912"/>
    </source>
</evidence>
<dbReference type="RefSeq" id="WP_085543599.1">
    <property type="nucleotide sequence ID" value="NZ_FXBB01000001.1"/>
</dbReference>
<proteinExistence type="inferred from homology"/>
<keyword evidence="3 5" id="KW-0963">Cytoplasm</keyword>
<evidence type="ECO:0000313" key="7">
    <source>
        <dbReference type="EMBL" id="SMG12286.1"/>
    </source>
</evidence>
<dbReference type="AlphaFoldDB" id="A0A1X7ICL4"/>
<evidence type="ECO:0000256" key="5">
    <source>
        <dbReference type="HAMAP-Rule" id="MF_00040"/>
    </source>
</evidence>
<dbReference type="CDD" id="cd00520">
    <property type="entry name" value="RRF"/>
    <property type="match status" value="1"/>
</dbReference>
<evidence type="ECO:0000313" key="8">
    <source>
        <dbReference type="Proteomes" id="UP000193355"/>
    </source>
</evidence>
<dbReference type="PANTHER" id="PTHR20982:SF3">
    <property type="entry name" value="MITOCHONDRIAL RIBOSOME RECYCLING FACTOR PSEUDO 1"/>
    <property type="match status" value="1"/>
</dbReference>
<gene>
    <name evidence="5" type="primary">frr</name>
    <name evidence="7" type="ORF">SAMN06275492_101326</name>
</gene>
<protein>
    <recommendedName>
        <fullName evidence="5">Ribosome-recycling factor</fullName>
        <shortName evidence="5">RRF</shortName>
    </recommendedName>
    <alternativeName>
        <fullName evidence="5">Ribosome-releasing factor</fullName>
    </alternativeName>
</protein>
<evidence type="ECO:0000256" key="1">
    <source>
        <dbReference type="ARBA" id="ARBA00004496"/>
    </source>
</evidence>
<comment type="function">
    <text evidence="5">Responsible for the release of ribosomes from messenger RNA at the termination of protein biosynthesis. May increase the efficiency of translation by recycling ribosomes from one round of translation to another.</text>
</comment>